<name>R4PY37_9BACT</name>
<gene>
    <name evidence="2" type="ORF">L336_0423</name>
</gene>
<dbReference type="KEGG" id="saal:L336_0423"/>
<dbReference type="EMBL" id="CP005957">
    <property type="protein sequence ID" value="AGL62131.1"/>
    <property type="molecule type" value="Genomic_DNA"/>
</dbReference>
<protein>
    <submittedName>
        <fullName evidence="2">Uncharacterized protein</fullName>
    </submittedName>
</protein>
<accession>R4PY37</accession>
<evidence type="ECO:0000313" key="2">
    <source>
        <dbReference type="EMBL" id="AGL62131.1"/>
    </source>
</evidence>
<dbReference type="STRING" id="1332188.L336_0423"/>
<reference evidence="2 3" key="1">
    <citation type="journal article" date="2013" name="Nat. Biotechnol.">
        <title>Genome sequences of rare, uncultured bacteria obtained by differential coverage binning of multiple metagenomes.</title>
        <authorList>
            <person name="Albertsen M."/>
            <person name="Hugenholtz P."/>
            <person name="Skarshewski A."/>
            <person name="Nielsen K.L."/>
            <person name="Tyson G.W."/>
            <person name="Nielsen P.H."/>
        </authorList>
    </citation>
    <scope>NUCLEOTIDE SEQUENCE [LARGE SCALE GENOMIC DNA]</scope>
    <source>
        <strain evidence="2">TM71</strain>
    </source>
</reference>
<dbReference type="AlphaFoldDB" id="R4PY37"/>
<proteinExistence type="predicted"/>
<keyword evidence="1" id="KW-0732">Signal</keyword>
<feature type="chain" id="PRO_5004369686" evidence="1">
    <location>
        <begin position="26"/>
        <end position="366"/>
    </location>
</feature>
<sequence>MRSVRGKLYLLCALLVFASIASVYRAPTANAAQITVRSLQLIGVGTTGGSLAGGTVNHKFAFTIPGGNTVGSIKFEYCTVAQVTACVMPTGLVTTGATYGGETGVTGFSLVNTTNGAPYITRTAAAVGTNVAATYTLNSVVNPTAVNTTFFVRISTYTSTNATGSPLDTGSVAASTANPIVLQGVMPESLVFCTGATVTVDCVTVTNPTINFNQLFSPTDTATATSQMAASTNATTGYSITVNGPTLTSGSNTIPGMTTAAGITRGKSEFGMNLKLNTTATSTVAVGAEVTPTPDGTDLRGQAQTGYNTVDQFKFVTGETVAASNNGGAGPTNAQLYTVSYIVDVAGNQLSGTYTTTLTYICTATY</sequence>
<evidence type="ECO:0000313" key="3">
    <source>
        <dbReference type="Proteomes" id="UP000013893"/>
    </source>
</evidence>
<feature type="signal peptide" evidence="1">
    <location>
        <begin position="1"/>
        <end position="25"/>
    </location>
</feature>
<organism evidence="2 3">
    <name type="scientific">Candidatus Saccharimonas aalborgensis</name>
    <dbReference type="NCBI Taxonomy" id="1332188"/>
    <lineage>
        <taxon>Bacteria</taxon>
        <taxon>Candidatus Saccharimonadota</taxon>
        <taxon>Candidatus Saccharimonadia</taxon>
        <taxon>Candidatus Saccharimonadales</taxon>
        <taxon>Candidatus Saccharimonadaceae</taxon>
        <taxon>Candidatus Saccharimonas</taxon>
    </lineage>
</organism>
<dbReference type="RefSeq" id="WP_015641581.1">
    <property type="nucleotide sequence ID" value="NC_021219.1"/>
</dbReference>
<dbReference type="Proteomes" id="UP000013893">
    <property type="component" value="Chromosome"/>
</dbReference>
<evidence type="ECO:0000256" key="1">
    <source>
        <dbReference type="SAM" id="SignalP"/>
    </source>
</evidence>
<dbReference type="OrthoDB" id="9858745at2"/>
<dbReference type="HOGENOM" id="CLU_755843_0_0_0"/>
<keyword evidence="3" id="KW-1185">Reference proteome</keyword>